<name>A0ABS1VAZ6_9PROT</name>
<dbReference type="InterPro" id="IPR047650">
    <property type="entry name" value="Transpos_IS110"/>
</dbReference>
<keyword evidence="4" id="KW-1185">Reference proteome</keyword>
<organism evidence="3 4">
    <name type="scientific">Belnapia mucosa</name>
    <dbReference type="NCBI Taxonomy" id="2804532"/>
    <lineage>
        <taxon>Bacteria</taxon>
        <taxon>Pseudomonadati</taxon>
        <taxon>Pseudomonadota</taxon>
        <taxon>Alphaproteobacteria</taxon>
        <taxon>Acetobacterales</taxon>
        <taxon>Roseomonadaceae</taxon>
        <taxon>Belnapia</taxon>
    </lineage>
</organism>
<dbReference type="Pfam" id="PF02371">
    <property type="entry name" value="Transposase_20"/>
    <property type="match status" value="1"/>
</dbReference>
<accession>A0ABS1VAZ6</accession>
<evidence type="ECO:0000313" key="3">
    <source>
        <dbReference type="EMBL" id="MBL6458851.1"/>
    </source>
</evidence>
<evidence type="ECO:0000256" key="1">
    <source>
        <dbReference type="SAM" id="Coils"/>
    </source>
</evidence>
<dbReference type="Proteomes" id="UP000606490">
    <property type="component" value="Unassembled WGS sequence"/>
</dbReference>
<proteinExistence type="predicted"/>
<sequence>MTQMPVPQPTYSAADFDRTLILALEVSEKSWVVAAHVPGLQGSKLRRTLSPAAEALLEAVKIYRARAARAGRNVDRVVLVYEAGYSGFWLARWLAQHAVDTFVIQPSSVPVDRRARRAKSDGIDAELLLRTLLAWLRGEPRVCSMVPIPTEADEDARRCVRERQDLLGERVAIANGIASILATLGARGYDPLRRDRRERLEGLRTALGDPLPSQARARIERMLDRLELVLTQIATLERQRDAVLDEAAPGDAERMIQQLVQLRGIGVQSATLLVREAFVRPFANGKALGAYAGLSPTPYSSGGTEREQGIGRSGNARLRTTLVELAWIWQRYQPGSAIVGWFRDRLGGAARRQRKVMVVALARKLLIALWRLATQGVIPEGAALKPVV</sequence>
<gene>
    <name evidence="3" type="ORF">JMJ55_26315</name>
</gene>
<dbReference type="InterPro" id="IPR003346">
    <property type="entry name" value="Transposase_20"/>
</dbReference>
<dbReference type="EMBL" id="JAEUXJ010000020">
    <property type="protein sequence ID" value="MBL6458851.1"/>
    <property type="molecule type" value="Genomic_DNA"/>
</dbReference>
<dbReference type="RefSeq" id="WP_202828591.1">
    <property type="nucleotide sequence ID" value="NZ_JAEUXJ010000020.1"/>
</dbReference>
<protein>
    <submittedName>
        <fullName evidence="3">IS110 family transposase</fullName>
    </submittedName>
</protein>
<feature type="coiled-coil region" evidence="1">
    <location>
        <begin position="219"/>
        <end position="246"/>
    </location>
</feature>
<reference evidence="3 4" key="1">
    <citation type="submission" date="2021-01" db="EMBL/GenBank/DDBJ databases">
        <title>Belnapia mucosa sp. nov. and Belnapia arida sp. nov., isolated from the Tabernas Desert (Almeria, Spain).</title>
        <authorList>
            <person name="Molina-Menor E."/>
            <person name="Vidal-Verdu A."/>
            <person name="Calonge A."/>
            <person name="Satari L."/>
            <person name="Pereto Magraner J."/>
            <person name="Porcar Miralles M."/>
        </authorList>
    </citation>
    <scope>NUCLEOTIDE SEQUENCE [LARGE SCALE GENOMIC DNA]</scope>
    <source>
        <strain evidence="3 4">T6</strain>
    </source>
</reference>
<dbReference type="PANTHER" id="PTHR33055">
    <property type="entry name" value="TRANSPOSASE FOR INSERTION SEQUENCE ELEMENT IS1111A"/>
    <property type="match status" value="1"/>
</dbReference>
<keyword evidence="1" id="KW-0175">Coiled coil</keyword>
<evidence type="ECO:0000259" key="2">
    <source>
        <dbReference type="Pfam" id="PF02371"/>
    </source>
</evidence>
<evidence type="ECO:0000313" key="4">
    <source>
        <dbReference type="Proteomes" id="UP000606490"/>
    </source>
</evidence>
<dbReference type="NCBIfam" id="NF033542">
    <property type="entry name" value="transpos_IS110"/>
    <property type="match status" value="1"/>
</dbReference>
<comment type="caution">
    <text evidence="3">The sequence shown here is derived from an EMBL/GenBank/DDBJ whole genome shotgun (WGS) entry which is preliminary data.</text>
</comment>
<feature type="domain" description="Transposase IS116/IS110/IS902 C-terminal" evidence="2">
    <location>
        <begin position="258"/>
        <end position="334"/>
    </location>
</feature>
<dbReference type="PANTHER" id="PTHR33055:SF3">
    <property type="entry name" value="PUTATIVE TRANSPOSASE FOR IS117-RELATED"/>
    <property type="match status" value="1"/>
</dbReference>